<dbReference type="STRING" id="512565.AMIS_64820"/>
<proteinExistence type="predicted"/>
<dbReference type="InterPro" id="IPR045423">
    <property type="entry name" value="DUF6510"/>
</dbReference>
<accession>I0HFB5</accession>
<keyword evidence="2" id="KW-1185">Reference proteome</keyword>
<dbReference type="RefSeq" id="WP_014446587.1">
    <property type="nucleotide sequence ID" value="NC_017093.1"/>
</dbReference>
<dbReference type="HOGENOM" id="CLU_166645_0_0_11"/>
<dbReference type="Proteomes" id="UP000007882">
    <property type="component" value="Chromosome"/>
</dbReference>
<dbReference type="eggNOG" id="ENOG5032ZBB">
    <property type="taxonomic scope" value="Bacteria"/>
</dbReference>
<dbReference type="PATRIC" id="fig|512565.3.peg.6485"/>
<evidence type="ECO:0000313" key="1">
    <source>
        <dbReference type="EMBL" id="BAL91702.1"/>
    </source>
</evidence>
<reference evidence="1 2" key="1">
    <citation type="submission" date="2012-02" db="EMBL/GenBank/DDBJ databases">
        <title>Complete genome sequence of Actinoplanes missouriensis 431 (= NBRC 102363).</title>
        <authorList>
            <person name="Ohnishi Y."/>
            <person name="Ishikawa J."/>
            <person name="Sekine M."/>
            <person name="Hosoyama A."/>
            <person name="Harada T."/>
            <person name="Narita H."/>
            <person name="Hata T."/>
            <person name="Konno Y."/>
            <person name="Tutikane K."/>
            <person name="Fujita N."/>
            <person name="Horinouchi S."/>
            <person name="Hayakawa M."/>
        </authorList>
    </citation>
    <scope>NUCLEOTIDE SEQUENCE [LARGE SCALE GENOMIC DNA]</scope>
    <source>
        <strain evidence="2">ATCC 14538 / DSM 43046 / CBS 188.64 / JCM 3121 / NBRC 102363 / NCIMB 12654 / NRRL B-3342 / UNCC 431</strain>
    </source>
</reference>
<dbReference type="EMBL" id="AP012319">
    <property type="protein sequence ID" value="BAL91702.1"/>
    <property type="molecule type" value="Genomic_DNA"/>
</dbReference>
<protein>
    <submittedName>
        <fullName evidence="1">Uncharacterized protein</fullName>
    </submittedName>
</protein>
<gene>
    <name evidence="1" type="ordered locus">AMIS_64820</name>
</gene>
<evidence type="ECO:0000313" key="2">
    <source>
        <dbReference type="Proteomes" id="UP000007882"/>
    </source>
</evidence>
<dbReference type="AlphaFoldDB" id="I0HFB5"/>
<name>I0HFB5_ACTM4</name>
<dbReference type="KEGG" id="ams:AMIS_64820"/>
<organism evidence="1 2">
    <name type="scientific">Actinoplanes missouriensis (strain ATCC 14538 / DSM 43046 / CBS 188.64 / JCM 3121 / NBRC 102363 / NCIMB 12654 / NRRL B-3342 / UNCC 431)</name>
    <dbReference type="NCBI Taxonomy" id="512565"/>
    <lineage>
        <taxon>Bacteria</taxon>
        <taxon>Bacillati</taxon>
        <taxon>Actinomycetota</taxon>
        <taxon>Actinomycetes</taxon>
        <taxon>Micromonosporales</taxon>
        <taxon>Micromonosporaceae</taxon>
        <taxon>Actinoplanes</taxon>
    </lineage>
</organism>
<dbReference type="OrthoDB" id="165401at2"/>
<sequence>MEIDGNALAGDLSEVFATDATVAVFTCAGCGHAGAVATLRVWGPAPGAVGRCPSCTDVILRLVRTPSRLILTLTGATRLELPLDA</sequence>
<dbReference type="Pfam" id="PF20120">
    <property type="entry name" value="DUF6510"/>
    <property type="match status" value="1"/>
</dbReference>